<sequence>MIAVLVIAGAIVGAPVRYLADRVVQSRHGGPFPWGTLLVNLSGCLILGALTGAALPTPAFALLGTGFCGALTTYSTFSFETLRLIEQRAYFYAVLNMVVSVAAGVGAAFVGYATAQAFVTV</sequence>
<proteinExistence type="inferred from homology"/>
<dbReference type="EMBL" id="JAUSUT010000001">
    <property type="protein sequence ID" value="MDQ0378531.1"/>
    <property type="molecule type" value="Genomic_DNA"/>
</dbReference>
<dbReference type="Pfam" id="PF02537">
    <property type="entry name" value="CRCB"/>
    <property type="match status" value="1"/>
</dbReference>
<dbReference type="PANTHER" id="PTHR28259:SF1">
    <property type="entry name" value="FLUORIDE EXPORT PROTEIN 1-RELATED"/>
    <property type="match status" value="1"/>
</dbReference>
<dbReference type="RefSeq" id="WP_306991322.1">
    <property type="nucleotide sequence ID" value="NZ_JAUSUT010000001.1"/>
</dbReference>
<keyword evidence="6 10" id="KW-0407">Ion channel</keyword>
<comment type="catalytic activity">
    <reaction evidence="8">
        <text>fluoride(in) = fluoride(out)</text>
        <dbReference type="Rhea" id="RHEA:76159"/>
        <dbReference type="ChEBI" id="CHEBI:17051"/>
    </reaction>
    <physiologicalReaction direction="left-to-right" evidence="8">
        <dbReference type="Rhea" id="RHEA:76160"/>
    </physiologicalReaction>
</comment>
<dbReference type="SUPFAM" id="SSF103473">
    <property type="entry name" value="MFS general substrate transporter"/>
    <property type="match status" value="1"/>
</dbReference>
<gene>
    <name evidence="10" type="primary">fluC</name>
    <name evidence="10" type="synonym">crcB</name>
    <name evidence="11" type="ORF">FB470_002525</name>
</gene>
<protein>
    <recommendedName>
        <fullName evidence="10">Fluoride-specific ion channel FluC</fullName>
    </recommendedName>
</protein>
<evidence type="ECO:0000256" key="1">
    <source>
        <dbReference type="ARBA" id="ARBA00004651"/>
    </source>
</evidence>
<evidence type="ECO:0000256" key="6">
    <source>
        <dbReference type="ARBA" id="ARBA00023303"/>
    </source>
</evidence>
<keyword evidence="10" id="KW-0813">Transport</keyword>
<comment type="subcellular location">
    <subcellularLocation>
        <location evidence="1 10">Cell membrane</location>
        <topology evidence="1 10">Multi-pass membrane protein</topology>
    </subcellularLocation>
</comment>
<evidence type="ECO:0000256" key="9">
    <source>
        <dbReference type="ARBA" id="ARBA00049940"/>
    </source>
</evidence>
<keyword evidence="2 10" id="KW-1003">Cell membrane</keyword>
<comment type="function">
    <text evidence="9 10">Fluoride-specific ion channel. Important for reducing fluoride concentration in the cell, thus reducing its toxicity.</text>
</comment>
<keyword evidence="10" id="KW-0479">Metal-binding</keyword>
<dbReference type="InterPro" id="IPR003691">
    <property type="entry name" value="FluC"/>
</dbReference>
<dbReference type="InterPro" id="IPR036259">
    <property type="entry name" value="MFS_trans_sf"/>
</dbReference>
<accession>A0ABU0EU69</accession>
<keyword evidence="4 10" id="KW-1133">Transmembrane helix</keyword>
<comment type="caution">
    <text evidence="11">The sequence shown here is derived from an EMBL/GenBank/DDBJ whole genome shotgun (WGS) entry which is preliminary data.</text>
</comment>
<evidence type="ECO:0000256" key="10">
    <source>
        <dbReference type="HAMAP-Rule" id="MF_00454"/>
    </source>
</evidence>
<evidence type="ECO:0000313" key="11">
    <source>
        <dbReference type="EMBL" id="MDQ0378531.1"/>
    </source>
</evidence>
<organism evidence="11 12">
    <name type="scientific">Amycolatopsis thermophila</name>
    <dbReference type="NCBI Taxonomy" id="206084"/>
    <lineage>
        <taxon>Bacteria</taxon>
        <taxon>Bacillati</taxon>
        <taxon>Actinomycetota</taxon>
        <taxon>Actinomycetes</taxon>
        <taxon>Pseudonocardiales</taxon>
        <taxon>Pseudonocardiaceae</taxon>
        <taxon>Amycolatopsis</taxon>
    </lineage>
</organism>
<dbReference type="HAMAP" id="MF_00454">
    <property type="entry name" value="FluC"/>
    <property type="match status" value="1"/>
</dbReference>
<keyword evidence="3 10" id="KW-0812">Transmembrane</keyword>
<evidence type="ECO:0000256" key="7">
    <source>
        <dbReference type="ARBA" id="ARBA00035120"/>
    </source>
</evidence>
<evidence type="ECO:0000313" key="12">
    <source>
        <dbReference type="Proteomes" id="UP001229651"/>
    </source>
</evidence>
<comment type="similarity">
    <text evidence="7 10">Belongs to the fluoride channel Fluc/FEX (TC 1.A.43) family.</text>
</comment>
<keyword evidence="10" id="KW-0406">Ion transport</keyword>
<keyword evidence="10" id="KW-0915">Sodium</keyword>
<comment type="activity regulation">
    <text evidence="10">Na(+) is not transported, but it plays an essential structural role and its presence is essential for fluoride channel function.</text>
</comment>
<evidence type="ECO:0000256" key="4">
    <source>
        <dbReference type="ARBA" id="ARBA00022989"/>
    </source>
</evidence>
<evidence type="ECO:0000256" key="2">
    <source>
        <dbReference type="ARBA" id="ARBA00022475"/>
    </source>
</evidence>
<reference evidence="11 12" key="1">
    <citation type="submission" date="2023-07" db="EMBL/GenBank/DDBJ databases">
        <title>Sequencing the genomes of 1000 actinobacteria strains.</title>
        <authorList>
            <person name="Klenk H.-P."/>
        </authorList>
    </citation>
    <scope>NUCLEOTIDE SEQUENCE [LARGE SCALE GENOMIC DNA]</scope>
    <source>
        <strain evidence="11 12">DSM 45805</strain>
    </source>
</reference>
<feature type="binding site" evidence="10">
    <location>
        <position position="72"/>
    </location>
    <ligand>
        <name>Na(+)</name>
        <dbReference type="ChEBI" id="CHEBI:29101"/>
        <note>structural</note>
    </ligand>
</feature>
<dbReference type="Proteomes" id="UP001229651">
    <property type="component" value="Unassembled WGS sequence"/>
</dbReference>
<name>A0ABU0EU69_9PSEU</name>
<keyword evidence="12" id="KW-1185">Reference proteome</keyword>
<feature type="transmembrane region" description="Helical" evidence="10">
    <location>
        <begin position="32"/>
        <end position="52"/>
    </location>
</feature>
<dbReference type="NCBIfam" id="NF010824">
    <property type="entry name" value="PRK14228.1"/>
    <property type="match status" value="1"/>
</dbReference>
<evidence type="ECO:0000256" key="5">
    <source>
        <dbReference type="ARBA" id="ARBA00023136"/>
    </source>
</evidence>
<evidence type="ECO:0000256" key="8">
    <source>
        <dbReference type="ARBA" id="ARBA00035585"/>
    </source>
</evidence>
<feature type="transmembrane region" description="Helical" evidence="10">
    <location>
        <begin position="89"/>
        <end position="115"/>
    </location>
</feature>
<dbReference type="PANTHER" id="PTHR28259">
    <property type="entry name" value="FLUORIDE EXPORT PROTEIN 1-RELATED"/>
    <property type="match status" value="1"/>
</dbReference>
<feature type="binding site" evidence="10">
    <location>
        <position position="69"/>
    </location>
    <ligand>
        <name>Na(+)</name>
        <dbReference type="ChEBI" id="CHEBI:29101"/>
        <note>structural</note>
    </ligand>
</feature>
<feature type="transmembrane region" description="Helical" evidence="10">
    <location>
        <begin position="59"/>
        <end position="77"/>
    </location>
</feature>
<evidence type="ECO:0000256" key="3">
    <source>
        <dbReference type="ARBA" id="ARBA00022692"/>
    </source>
</evidence>
<dbReference type="NCBIfam" id="TIGR00494">
    <property type="entry name" value="crcB"/>
    <property type="match status" value="1"/>
</dbReference>
<keyword evidence="5 10" id="KW-0472">Membrane</keyword>